<feature type="domain" description="WSC" evidence="2">
    <location>
        <begin position="446"/>
        <end position="538"/>
    </location>
</feature>
<accession>F8MMY8</accession>
<dbReference type="VEuPathDB" id="FungiDB:NEUTE1DRAFT_146486"/>
<feature type="chain" id="PRO_5003375182" description="WSC domain-containing protein" evidence="1">
    <location>
        <begin position="19"/>
        <end position="573"/>
    </location>
</feature>
<name>F8MMY8_NEUT8</name>
<dbReference type="Pfam" id="PF09362">
    <property type="entry name" value="DUF1996"/>
    <property type="match status" value="1"/>
</dbReference>
<dbReference type="Pfam" id="PF01822">
    <property type="entry name" value="WSC"/>
    <property type="match status" value="1"/>
</dbReference>
<dbReference type="GeneID" id="20826711"/>
<dbReference type="PANTHER" id="PTHR43662">
    <property type="match status" value="1"/>
</dbReference>
<protein>
    <recommendedName>
        <fullName evidence="2">WSC domain-containing protein</fullName>
    </recommendedName>
</protein>
<gene>
    <name evidence="3" type="ORF">NEUTE1DRAFT_146486</name>
</gene>
<evidence type="ECO:0000256" key="1">
    <source>
        <dbReference type="SAM" id="SignalP"/>
    </source>
</evidence>
<dbReference type="RefSeq" id="XP_009851082.1">
    <property type="nucleotide sequence ID" value="XM_009852780.1"/>
</dbReference>
<feature type="signal peptide" evidence="1">
    <location>
        <begin position="1"/>
        <end position="18"/>
    </location>
</feature>
<sequence length="573" mass="61580">MIFTTAALAALLVSAAAAKDSRTFAVLRHYGNGPLTTCRADPIVSPGTASAHLHTIMGASNFGLNVTGEHLRQSQCTTALPKADMSNYWFPTLYFKDPKDGKLEQVPFYYMNVYYFFEPTNDQIKAFPLGLKMVSGNAMLRTPPPGAAYGKGSNMDPSKGPITAASITCPRANFNPPSWPKDSDGSMAGIKTNQDGEGWGFPFEDCDAYASPLRADVHFPSCYNPKAGLDDYKNNMAFPSDAGNGKQDCPKGWIHTPHIFFETYWDTHGLLSRFKDLVGKESPFVFANGDATGFSVHGDFVSGWDEKALQQIIDNCDAGHAGMHTCPGLIGGVNDDSKSCKIECPIDEKVDGKLDKLPGNNPIQGWKYGTSGSISGSGSSSGNNLAVGVDSAVPKPTNVVKQAVTSPAPTTTVLQTTTVQSTTTVYISAVGAEPTDAATDGKTVGDFKYAGCYKDTSDRVLSGIIRANLGRVNNTACVTHCSSKGFSVAGTEYGGECYCGNELSKVEKLDDSKCHMTCEGDDTDKCGGDWALSIYSKSGEVSARDVHAESHHRRHIHNHYMHHRRTPAGRIRR</sequence>
<dbReference type="SMART" id="SM00321">
    <property type="entry name" value="WSC"/>
    <property type="match status" value="1"/>
</dbReference>
<evidence type="ECO:0000313" key="3">
    <source>
        <dbReference type="EMBL" id="EGO58012.1"/>
    </source>
</evidence>
<proteinExistence type="predicted"/>
<dbReference type="PROSITE" id="PS51212">
    <property type="entry name" value="WSC"/>
    <property type="match status" value="1"/>
</dbReference>
<keyword evidence="4" id="KW-1185">Reference proteome</keyword>
<dbReference type="EMBL" id="GL891304">
    <property type="protein sequence ID" value="EGO58012.1"/>
    <property type="molecule type" value="Genomic_DNA"/>
</dbReference>
<dbReference type="InterPro" id="IPR002889">
    <property type="entry name" value="WSC_carb-bd"/>
</dbReference>
<dbReference type="PANTHER" id="PTHR43662:SF11">
    <property type="entry name" value="WSC DOMAIN-CONTAINING PROTEIN"/>
    <property type="match status" value="1"/>
</dbReference>
<keyword evidence="1" id="KW-0732">Signal</keyword>
<organism evidence="3 4">
    <name type="scientific">Neurospora tetrasperma (strain FGSC 2508 / ATCC MYA-4615 / P0657)</name>
    <dbReference type="NCBI Taxonomy" id="510951"/>
    <lineage>
        <taxon>Eukaryota</taxon>
        <taxon>Fungi</taxon>
        <taxon>Dikarya</taxon>
        <taxon>Ascomycota</taxon>
        <taxon>Pezizomycotina</taxon>
        <taxon>Sordariomycetes</taxon>
        <taxon>Sordariomycetidae</taxon>
        <taxon>Sordariales</taxon>
        <taxon>Sordariaceae</taxon>
        <taxon>Neurospora</taxon>
    </lineage>
</organism>
<reference evidence="4" key="1">
    <citation type="journal article" date="2011" name="Genetics">
        <title>Massive changes in genome architecture accompany the transition to self-fertility in the filamentous fungus Neurospora tetrasperma.</title>
        <authorList>
            <person name="Ellison C.E."/>
            <person name="Stajich J.E."/>
            <person name="Jacobson D.J."/>
            <person name="Natvig D.O."/>
            <person name="Lapidus A."/>
            <person name="Foster B."/>
            <person name="Aerts A."/>
            <person name="Riley R."/>
            <person name="Lindquist E.A."/>
            <person name="Grigoriev I.V."/>
            <person name="Taylor J.W."/>
        </authorList>
    </citation>
    <scope>NUCLEOTIDE SEQUENCE [LARGE SCALE GENOMIC DNA]</scope>
    <source>
        <strain evidence="4">FGSC 2508 / P0657</strain>
    </source>
</reference>
<dbReference type="HOGENOM" id="CLU_014722_5_1_1"/>
<dbReference type="Proteomes" id="UP000008065">
    <property type="component" value="Unassembled WGS sequence"/>
</dbReference>
<dbReference type="InterPro" id="IPR018535">
    <property type="entry name" value="DUF1996"/>
</dbReference>
<evidence type="ECO:0000259" key="2">
    <source>
        <dbReference type="PROSITE" id="PS51212"/>
    </source>
</evidence>
<dbReference type="OrthoDB" id="74764at2759"/>
<evidence type="ECO:0000313" key="4">
    <source>
        <dbReference type="Proteomes" id="UP000008065"/>
    </source>
</evidence>
<dbReference type="KEGG" id="nte:NEUTE1DRAFT146486"/>
<dbReference type="AlphaFoldDB" id="F8MMY8"/>